<protein>
    <submittedName>
        <fullName evidence="12">NADPH-dependent assimilatory sulfite reductase hemoprotein subunit</fullName>
    </submittedName>
</protein>
<dbReference type="InterPro" id="IPR006066">
    <property type="entry name" value="NO2/SO3_Rdtase_FeS/sirohaem_BS"/>
</dbReference>
<feature type="domain" description="Nitrite/sulphite reductase 4Fe-4S" evidence="10">
    <location>
        <begin position="180"/>
        <end position="336"/>
    </location>
</feature>
<dbReference type="InterPro" id="IPR045169">
    <property type="entry name" value="NO2/SO3_Rdtase_4Fe4S_prot"/>
</dbReference>
<accession>A0ABT1W9B5</accession>
<proteinExistence type="inferred from homology"/>
<dbReference type="PROSITE" id="PS00365">
    <property type="entry name" value="NIR_SIR"/>
    <property type="match status" value="1"/>
</dbReference>
<dbReference type="SUPFAM" id="SSF56014">
    <property type="entry name" value="Nitrite and sulphite reductase 4Fe-4S domain-like"/>
    <property type="match status" value="2"/>
</dbReference>
<evidence type="ECO:0000256" key="5">
    <source>
        <dbReference type="ARBA" id="ARBA00022617"/>
    </source>
</evidence>
<dbReference type="PANTHER" id="PTHR11493">
    <property type="entry name" value="SULFITE REDUCTASE [NADPH] SUBUNIT BETA-RELATED"/>
    <property type="match status" value="1"/>
</dbReference>
<feature type="domain" description="Nitrite/Sulfite reductase ferredoxin-like" evidence="11">
    <location>
        <begin position="357"/>
        <end position="424"/>
    </location>
</feature>
<dbReference type="EMBL" id="JAMSKV010000013">
    <property type="protein sequence ID" value="MCQ8279478.1"/>
    <property type="molecule type" value="Genomic_DNA"/>
</dbReference>
<evidence type="ECO:0000256" key="1">
    <source>
        <dbReference type="ARBA" id="ARBA00001929"/>
    </source>
</evidence>
<evidence type="ECO:0000256" key="8">
    <source>
        <dbReference type="ARBA" id="ARBA00023004"/>
    </source>
</evidence>
<evidence type="ECO:0000256" key="4">
    <source>
        <dbReference type="ARBA" id="ARBA00022485"/>
    </source>
</evidence>
<dbReference type="NCBIfam" id="NF010029">
    <property type="entry name" value="PRK13504.1"/>
    <property type="match status" value="1"/>
</dbReference>
<dbReference type="InterPro" id="IPR045854">
    <property type="entry name" value="NO2/SO3_Rdtase_4Fe4S_sf"/>
</dbReference>
<keyword evidence="4" id="KW-0004">4Fe-4S</keyword>
<comment type="similarity">
    <text evidence="3">Belongs to the nitrite and sulfite reductase 4Fe-4S domain family.</text>
</comment>
<dbReference type="RefSeq" id="WP_422864967.1">
    <property type="nucleotide sequence ID" value="NZ_JAMSKV010000013.1"/>
</dbReference>
<dbReference type="PRINTS" id="PR00397">
    <property type="entry name" value="SIROHAEM"/>
</dbReference>
<dbReference type="InterPro" id="IPR006067">
    <property type="entry name" value="NO2/SO3_Rdtase_4Fe4S_dom"/>
</dbReference>
<keyword evidence="9" id="KW-0411">Iron-sulfur</keyword>
<evidence type="ECO:0000256" key="2">
    <source>
        <dbReference type="ARBA" id="ARBA00001966"/>
    </source>
</evidence>
<keyword evidence="6" id="KW-0479">Metal-binding</keyword>
<reference evidence="12 13" key="1">
    <citation type="submission" date="2022-06" db="EMBL/GenBank/DDBJ databases">
        <title>Endosaccharibacter gen. nov., sp. nov., endophytic bacteria isolated from sugarcane.</title>
        <authorList>
            <person name="Pitiwittayakul N."/>
            <person name="Yukphan P."/>
            <person name="Charoenyingcharoen P."/>
            <person name="Tanasupawat S."/>
        </authorList>
    </citation>
    <scope>NUCLEOTIDE SEQUENCE [LARGE SCALE GENOMIC DNA]</scope>
    <source>
        <strain evidence="12 13">KSS8</strain>
    </source>
</reference>
<evidence type="ECO:0000313" key="13">
    <source>
        <dbReference type="Proteomes" id="UP001524587"/>
    </source>
</evidence>
<name>A0ABT1W9B5_9PROT</name>
<comment type="cofactor">
    <cofactor evidence="1">
        <name>siroheme</name>
        <dbReference type="ChEBI" id="CHEBI:60052"/>
    </cofactor>
</comment>
<evidence type="ECO:0000313" key="12">
    <source>
        <dbReference type="EMBL" id="MCQ8279478.1"/>
    </source>
</evidence>
<evidence type="ECO:0000256" key="7">
    <source>
        <dbReference type="ARBA" id="ARBA00023002"/>
    </source>
</evidence>
<comment type="caution">
    <text evidence="12">The sequence shown here is derived from an EMBL/GenBank/DDBJ whole genome shotgun (WGS) entry which is preliminary data.</text>
</comment>
<comment type="cofactor">
    <cofactor evidence="2">
        <name>[4Fe-4S] cluster</name>
        <dbReference type="ChEBI" id="CHEBI:49883"/>
    </cofactor>
</comment>
<dbReference type="Pfam" id="PF03460">
    <property type="entry name" value="NIR_SIR_ferr"/>
    <property type="match status" value="2"/>
</dbReference>
<gene>
    <name evidence="12" type="ORF">NFI95_13615</name>
</gene>
<dbReference type="SUPFAM" id="SSF55124">
    <property type="entry name" value="Nitrite/Sulfite reductase N-terminal domain-like"/>
    <property type="match status" value="2"/>
</dbReference>
<evidence type="ECO:0000256" key="3">
    <source>
        <dbReference type="ARBA" id="ARBA00010429"/>
    </source>
</evidence>
<keyword evidence="5" id="KW-0349">Heme</keyword>
<dbReference type="Gene3D" id="3.30.413.10">
    <property type="entry name" value="Sulfite Reductase Hemoprotein, domain 1"/>
    <property type="match status" value="2"/>
</dbReference>
<sequence length="584" mass="64248">MPDQTVPATPATGAPTSAPKKLTGVETLKLNSLGLRGRLAEELAEGGIQVSEDAYNLLKFHGSYEQFDRDTATERKQRKLEKEYQFMVRVRMPGGMLTADQYLALDKLADDYANGTLRITTRQGIQFHGVLKADLKPTIAAINHTLLTTMSACGDVVRNVMTTAAPRRDARHLRLQDDARLLSTALLPKSRGYYQIFLDEEPVAGFDEHDPLYGDTYLPRKFKIGLATPEDNSADVLANDLAFIAVFDEADTLLGYNVAIGGGLGMTHNRADTFPRLASPICFVGPDELENAARWVVSLHRDHGGRTDRKRARLKYVVKDHGLPWCKQQLDTYAGRALDPPRPTDRLHIPELLGWHEQGDGLWWLGVPVPSGRIGDSETSTLRTALREIVERFRVDPVMTAQQDVLLSNVRPEHKDEIDRILAEHRVVPAGALSTFERFALACPALPTCGLALTEAERVREPIVASLDSILRGHGLQDRRISLRITGCPNGCARSYSGDIGLVGRIPGHYAIYVGGDFDGHSLSFRLLERVPEARLGEAFAPLFAGWAEQGLEDEGFGPFCSRLGRDALLAMIGAPDGALPKPQ</sequence>
<evidence type="ECO:0000259" key="11">
    <source>
        <dbReference type="Pfam" id="PF03460"/>
    </source>
</evidence>
<evidence type="ECO:0000256" key="6">
    <source>
        <dbReference type="ARBA" id="ARBA00022723"/>
    </source>
</evidence>
<keyword evidence="7" id="KW-0560">Oxidoreductase</keyword>
<dbReference type="InterPro" id="IPR005117">
    <property type="entry name" value="NiRdtase/SiRdtase_haem-b_fer"/>
</dbReference>
<dbReference type="PANTHER" id="PTHR11493:SF47">
    <property type="entry name" value="SULFITE REDUCTASE [NADPH] SUBUNIT BETA"/>
    <property type="match status" value="1"/>
</dbReference>
<dbReference type="Pfam" id="PF01077">
    <property type="entry name" value="NIR_SIR"/>
    <property type="match status" value="1"/>
</dbReference>
<evidence type="ECO:0000256" key="9">
    <source>
        <dbReference type="ARBA" id="ARBA00023014"/>
    </source>
</evidence>
<evidence type="ECO:0000259" key="10">
    <source>
        <dbReference type="Pfam" id="PF01077"/>
    </source>
</evidence>
<dbReference type="Gene3D" id="3.90.480.20">
    <property type="match status" value="1"/>
</dbReference>
<keyword evidence="8" id="KW-0408">Iron</keyword>
<dbReference type="Gene3D" id="3.90.480.10">
    <property type="entry name" value="Sulfite Reductase Hemoprotein,Domain 2"/>
    <property type="match status" value="1"/>
</dbReference>
<dbReference type="Proteomes" id="UP001524587">
    <property type="component" value="Unassembled WGS sequence"/>
</dbReference>
<organism evidence="12 13">
    <name type="scientific">Endosaccharibacter trunci</name>
    <dbReference type="NCBI Taxonomy" id="2812733"/>
    <lineage>
        <taxon>Bacteria</taxon>
        <taxon>Pseudomonadati</taxon>
        <taxon>Pseudomonadota</taxon>
        <taxon>Alphaproteobacteria</taxon>
        <taxon>Acetobacterales</taxon>
        <taxon>Acetobacteraceae</taxon>
        <taxon>Endosaccharibacter</taxon>
    </lineage>
</organism>
<dbReference type="InterPro" id="IPR036136">
    <property type="entry name" value="Nit/Sulf_reduc_fer-like_dom_sf"/>
</dbReference>
<feature type="domain" description="Nitrite/Sulfite reductase ferredoxin-like" evidence="11">
    <location>
        <begin position="82"/>
        <end position="142"/>
    </location>
</feature>
<keyword evidence="13" id="KW-1185">Reference proteome</keyword>